<dbReference type="Gene3D" id="2.170.130.10">
    <property type="entry name" value="TonB-dependent receptor, plug domain"/>
    <property type="match status" value="1"/>
</dbReference>
<feature type="signal peptide" evidence="9">
    <location>
        <begin position="1"/>
        <end position="21"/>
    </location>
</feature>
<keyword evidence="4 8" id="KW-0812">Transmembrane</keyword>
<dbReference type="Pfam" id="PF13715">
    <property type="entry name" value="CarbopepD_reg_2"/>
    <property type="match status" value="1"/>
</dbReference>
<evidence type="ECO:0000256" key="2">
    <source>
        <dbReference type="ARBA" id="ARBA00022448"/>
    </source>
</evidence>
<evidence type="ECO:0000256" key="6">
    <source>
        <dbReference type="ARBA" id="ARBA00023136"/>
    </source>
</evidence>
<keyword evidence="5 9" id="KW-0732">Signal</keyword>
<organism evidence="11 12">
    <name type="scientific">Tannerella forsythia</name>
    <name type="common">Bacteroides forsythus</name>
    <dbReference type="NCBI Taxonomy" id="28112"/>
    <lineage>
        <taxon>Bacteria</taxon>
        <taxon>Pseudomonadati</taxon>
        <taxon>Bacteroidota</taxon>
        <taxon>Bacteroidia</taxon>
        <taxon>Bacteroidales</taxon>
        <taxon>Tannerellaceae</taxon>
        <taxon>Tannerella</taxon>
    </lineage>
</organism>
<dbReference type="NCBIfam" id="TIGR04056">
    <property type="entry name" value="OMP_RagA_SusC"/>
    <property type="match status" value="1"/>
</dbReference>
<accession>A0A2A6E5T6</accession>
<evidence type="ECO:0000256" key="7">
    <source>
        <dbReference type="ARBA" id="ARBA00023237"/>
    </source>
</evidence>
<proteinExistence type="inferred from homology"/>
<evidence type="ECO:0000256" key="4">
    <source>
        <dbReference type="ARBA" id="ARBA00022692"/>
    </source>
</evidence>
<evidence type="ECO:0000313" key="12">
    <source>
        <dbReference type="Proteomes" id="UP000219259"/>
    </source>
</evidence>
<dbReference type="InterPro" id="IPR023997">
    <property type="entry name" value="TonB-dep_OMP_SusC/RagA_CS"/>
</dbReference>
<evidence type="ECO:0000313" key="11">
    <source>
        <dbReference type="EMBL" id="PDP43249.1"/>
    </source>
</evidence>
<keyword evidence="7 8" id="KW-0998">Cell outer membrane</keyword>
<dbReference type="Gene3D" id="2.40.170.20">
    <property type="entry name" value="TonB-dependent receptor, beta-barrel domain"/>
    <property type="match status" value="1"/>
</dbReference>
<dbReference type="GO" id="GO:0009279">
    <property type="term" value="C:cell outer membrane"/>
    <property type="evidence" value="ECO:0007669"/>
    <property type="project" value="UniProtKB-SubCell"/>
</dbReference>
<dbReference type="InterPro" id="IPR023996">
    <property type="entry name" value="TonB-dep_OMP_SusC/RagA"/>
</dbReference>
<dbReference type="PANTHER" id="PTHR30069">
    <property type="entry name" value="TONB-DEPENDENT OUTER MEMBRANE RECEPTOR"/>
    <property type="match status" value="1"/>
</dbReference>
<feature type="chain" id="PRO_5012336937" description="TonB-dependent receptor plug domain-containing protein" evidence="9">
    <location>
        <begin position="22"/>
        <end position="1049"/>
    </location>
</feature>
<dbReference type="PROSITE" id="PS52016">
    <property type="entry name" value="TONB_DEPENDENT_REC_3"/>
    <property type="match status" value="1"/>
</dbReference>
<dbReference type="RefSeq" id="WP_097531407.1">
    <property type="nucleotide sequence ID" value="NZ_NSLJ01000024.1"/>
</dbReference>
<dbReference type="SUPFAM" id="SSF49464">
    <property type="entry name" value="Carboxypeptidase regulatory domain-like"/>
    <property type="match status" value="1"/>
</dbReference>
<dbReference type="InterPro" id="IPR037066">
    <property type="entry name" value="Plug_dom_sf"/>
</dbReference>
<dbReference type="SUPFAM" id="SSF56935">
    <property type="entry name" value="Porins"/>
    <property type="match status" value="1"/>
</dbReference>
<dbReference type="PANTHER" id="PTHR30069:SF29">
    <property type="entry name" value="HEMOGLOBIN AND HEMOGLOBIN-HAPTOGLOBIN-BINDING PROTEIN 1-RELATED"/>
    <property type="match status" value="1"/>
</dbReference>
<dbReference type="InterPro" id="IPR012910">
    <property type="entry name" value="Plug_dom"/>
</dbReference>
<reference evidence="11 12" key="1">
    <citation type="submission" date="2017-09" db="EMBL/GenBank/DDBJ databases">
        <title>Phase variable restriction modification systems are present in the genome sequences of periodontal pathogens Prevotella intermedia, Tannerella forsythia and Porphyromonas gingivalis.</title>
        <authorList>
            <person name="Haigh R.D."/>
            <person name="Crawford L."/>
            <person name="Ralph J."/>
            <person name="Wanford J."/>
            <person name="Vartoukian S.R."/>
            <person name="Hijazib K."/>
            <person name="Wade W."/>
            <person name="Oggioni M.R."/>
        </authorList>
    </citation>
    <scope>NUCLEOTIDE SEQUENCE [LARGE SCALE GENOMIC DNA]</scope>
    <source>
        <strain evidence="11 12">WW11663</strain>
    </source>
</reference>
<dbReference type="InterPro" id="IPR039426">
    <property type="entry name" value="TonB-dep_rcpt-like"/>
</dbReference>
<evidence type="ECO:0000259" key="10">
    <source>
        <dbReference type="Pfam" id="PF07715"/>
    </source>
</evidence>
<dbReference type="Proteomes" id="UP000219259">
    <property type="component" value="Unassembled WGS sequence"/>
</dbReference>
<evidence type="ECO:0000256" key="3">
    <source>
        <dbReference type="ARBA" id="ARBA00022452"/>
    </source>
</evidence>
<keyword evidence="6 8" id="KW-0472">Membrane</keyword>
<dbReference type="AlphaFoldDB" id="A0A2A6E5T6"/>
<keyword evidence="2 8" id="KW-0813">Transport</keyword>
<evidence type="ECO:0000256" key="1">
    <source>
        <dbReference type="ARBA" id="ARBA00004571"/>
    </source>
</evidence>
<comment type="subcellular location">
    <subcellularLocation>
        <location evidence="1 8">Cell outer membrane</location>
        <topology evidence="1 8">Multi-pass membrane protein</topology>
    </subcellularLocation>
</comment>
<dbReference type="EMBL" id="NSLJ01000024">
    <property type="protein sequence ID" value="PDP43249.1"/>
    <property type="molecule type" value="Genomic_DNA"/>
</dbReference>
<comment type="similarity">
    <text evidence="8">Belongs to the TonB-dependent receptor family.</text>
</comment>
<dbReference type="InterPro" id="IPR036942">
    <property type="entry name" value="Beta-barrel_TonB_sf"/>
</dbReference>
<feature type="domain" description="TonB-dependent receptor plug" evidence="10">
    <location>
        <begin position="112"/>
        <end position="230"/>
    </location>
</feature>
<dbReference type="Pfam" id="PF07715">
    <property type="entry name" value="Plug"/>
    <property type="match status" value="1"/>
</dbReference>
<dbReference type="NCBIfam" id="TIGR04057">
    <property type="entry name" value="SusC_RagA_signa"/>
    <property type="match status" value="1"/>
</dbReference>
<dbReference type="InterPro" id="IPR008969">
    <property type="entry name" value="CarboxyPept-like_regulatory"/>
</dbReference>
<dbReference type="Gene3D" id="2.60.40.1120">
    <property type="entry name" value="Carboxypeptidase-like, regulatory domain"/>
    <property type="match status" value="1"/>
</dbReference>
<protein>
    <recommendedName>
        <fullName evidence="10">TonB-dependent receptor plug domain-containing protein</fullName>
    </recommendedName>
</protein>
<gene>
    <name evidence="11" type="ORF">CLI86_09445</name>
</gene>
<evidence type="ECO:0000256" key="5">
    <source>
        <dbReference type="ARBA" id="ARBA00022729"/>
    </source>
</evidence>
<evidence type="ECO:0000256" key="9">
    <source>
        <dbReference type="SAM" id="SignalP"/>
    </source>
</evidence>
<name>A0A2A6E5T6_TANFO</name>
<sequence length="1049" mass="117899">MRQKIFLLMASLLIGAGSVMAQTQVQGTVVDEQGEPVTGASIVLKTDRSKGTISDIDGKFTLWVPNGSTLVFSFVGFKTQEAVAQPDMKITLMGDTETLDEVIVVAYGTAKKSAFTGSASKVDAASLRESAAISPISALQGKAAGVTISESYGQPGSMPTIRIRGVGSITGNRSPLYVIDGIPVLAGDVTSTQTSASVLNLINPEDIESQTILKDAAATALYGSRGANGVVLITTKSGRRGKTHIAFTAEYGTSDFATPHALDYMDAGQYAQYTWESLKNKYLYDRKAMPEQAKADTYESLLPEAERYAYRNLAAASGLYHPDDPFDGTFNYKNMTPEQQKMFITNPRIVNWKDAIFKTGAVQKYDLSLNGGGDKTTYYVSFGYLKNDGLVQGSVFERFSGALSLNLKLHDRVLLKLSEKLSRARQDGALSNGSYYANPMFAYYGVNPSAPVTLSDGSYNNLAGFSNKFPNPILNQQMNERINKTMRSLTHIGLEITFTDWLKFTSTNGIDFIFSDDRRVIDPRSNNGLKEQGHLSRYKRDLWDLTTSNLLVFDKGFGKHHANILAGMEYKNYTSNRIGASTKTFGTYKLMYLSNGAVKDDISETIGDDRLISYLSKIDYNYDQKYFGSLSWRRDGSSRLSPDTRWGDFFSTSAAWVLSEEHFMKPIQWLDMLKLKLSYGTTGNLPTKYYSTLGLYSISEKYLGKPAFQLYQIENNILEWEKSYTWNGGFDFRIFERFSGTLEFYQKNTKGLINNSPLWWSTGFETYTENRGELENKGIELEFNSVNIETNDFKWSTQFNLTHYTSKIKKLDKPIDNFPYFYGEGDDMYTFKLREWAGVNAQTGQPQWYKNKEIKDANGNVTGIDRSLTSKASEAEKVKVGTGIPDFMGGLTNRFEYKGFDLSFLFIFKKGGKLYDPKSFNHTDGRTIGEYNIRKDSYGKHWQKPGDNAEYARLIYGAPDQGWNNSNRRLIDGSFIKLKNITFGYNLPKKWLSKASLSNVRLYFNATDIFTLFKKNYIDPEVPQSGYGFDYTDEFPPLRSFRFGININL</sequence>
<keyword evidence="3 8" id="KW-1134">Transmembrane beta strand</keyword>
<comment type="caution">
    <text evidence="11">The sequence shown here is derived from an EMBL/GenBank/DDBJ whole genome shotgun (WGS) entry which is preliminary data.</text>
</comment>
<dbReference type="GO" id="GO:0044718">
    <property type="term" value="P:siderophore transmembrane transport"/>
    <property type="evidence" value="ECO:0007669"/>
    <property type="project" value="TreeGrafter"/>
</dbReference>
<evidence type="ECO:0000256" key="8">
    <source>
        <dbReference type="PROSITE-ProRule" id="PRU01360"/>
    </source>
</evidence>
<dbReference type="GO" id="GO:0015344">
    <property type="term" value="F:siderophore uptake transmembrane transporter activity"/>
    <property type="evidence" value="ECO:0007669"/>
    <property type="project" value="TreeGrafter"/>
</dbReference>